<dbReference type="InterPro" id="IPR036397">
    <property type="entry name" value="RNaseH_sf"/>
</dbReference>
<evidence type="ECO:0008006" key="3">
    <source>
        <dbReference type="Google" id="ProtNLM"/>
    </source>
</evidence>
<protein>
    <recommendedName>
        <fullName evidence="3">Histone-lysine N-methyltransferase SETMAR</fullName>
    </recommendedName>
</protein>
<dbReference type="AlphaFoldDB" id="A0A0L7RG54"/>
<evidence type="ECO:0000313" key="1">
    <source>
        <dbReference type="EMBL" id="KOC69804.1"/>
    </source>
</evidence>
<proteinExistence type="predicted"/>
<accession>A0A0L7RG54</accession>
<dbReference type="Gene3D" id="3.30.420.10">
    <property type="entry name" value="Ribonuclease H-like superfamily/Ribonuclease H"/>
    <property type="match status" value="1"/>
</dbReference>
<gene>
    <name evidence="1" type="ORF">WH47_07014</name>
</gene>
<dbReference type="Proteomes" id="UP000053825">
    <property type="component" value="Unassembled WGS sequence"/>
</dbReference>
<dbReference type="GO" id="GO:0003676">
    <property type="term" value="F:nucleic acid binding"/>
    <property type="evidence" value="ECO:0007669"/>
    <property type="project" value="InterPro"/>
</dbReference>
<name>A0A0L7RG54_9HYME</name>
<feature type="non-terminal residue" evidence="1">
    <location>
        <position position="1"/>
    </location>
</feature>
<evidence type="ECO:0000313" key="2">
    <source>
        <dbReference type="Proteomes" id="UP000053825"/>
    </source>
</evidence>
<keyword evidence="2" id="KW-1185">Reference proteome</keyword>
<dbReference type="EMBL" id="KQ414598">
    <property type="protein sequence ID" value="KOC69804.1"/>
    <property type="molecule type" value="Genomic_DNA"/>
</dbReference>
<sequence length="61" mass="6995">SPTIFYMLRALQHFLADNKFNNIDSIGNNIEKYFNGKPKEMYSDGINSFTKTLGRSCETRG</sequence>
<reference evidence="1 2" key="1">
    <citation type="submission" date="2015-07" db="EMBL/GenBank/DDBJ databases">
        <title>The genome of Habropoda laboriosa.</title>
        <authorList>
            <person name="Pan H."/>
            <person name="Kapheim K."/>
        </authorList>
    </citation>
    <scope>NUCLEOTIDE SEQUENCE [LARGE SCALE GENOMIC DNA]</scope>
    <source>
        <strain evidence="1">0110345459</strain>
    </source>
</reference>
<organism evidence="1 2">
    <name type="scientific">Habropoda laboriosa</name>
    <dbReference type="NCBI Taxonomy" id="597456"/>
    <lineage>
        <taxon>Eukaryota</taxon>
        <taxon>Metazoa</taxon>
        <taxon>Ecdysozoa</taxon>
        <taxon>Arthropoda</taxon>
        <taxon>Hexapoda</taxon>
        <taxon>Insecta</taxon>
        <taxon>Pterygota</taxon>
        <taxon>Neoptera</taxon>
        <taxon>Endopterygota</taxon>
        <taxon>Hymenoptera</taxon>
        <taxon>Apocrita</taxon>
        <taxon>Aculeata</taxon>
        <taxon>Apoidea</taxon>
        <taxon>Anthophila</taxon>
        <taxon>Apidae</taxon>
        <taxon>Habropoda</taxon>
    </lineage>
</organism>